<evidence type="ECO:0000256" key="11">
    <source>
        <dbReference type="ARBA" id="ARBA00022837"/>
    </source>
</evidence>
<evidence type="ECO:0000256" key="4">
    <source>
        <dbReference type="ARBA" id="ARBA00016120"/>
    </source>
</evidence>
<dbReference type="GO" id="GO:0005768">
    <property type="term" value="C:endosome"/>
    <property type="evidence" value="ECO:0007669"/>
    <property type="project" value="UniProtKB-SubCell"/>
</dbReference>
<feature type="transmembrane region" description="Helical" evidence="21">
    <location>
        <begin position="136"/>
        <end position="153"/>
    </location>
</feature>
<dbReference type="GO" id="GO:0030672">
    <property type="term" value="C:synaptic vesicle membrane"/>
    <property type="evidence" value="ECO:0007669"/>
    <property type="project" value="UniProtKB-SubCell"/>
</dbReference>
<evidence type="ECO:0000256" key="3">
    <source>
        <dbReference type="ARBA" id="ARBA00010023"/>
    </source>
</evidence>
<evidence type="ECO:0000256" key="6">
    <source>
        <dbReference type="ARBA" id="ARBA00022568"/>
    </source>
</evidence>
<feature type="transmembrane region" description="Helical" evidence="21">
    <location>
        <begin position="69"/>
        <end position="93"/>
    </location>
</feature>
<feature type="transmembrane region" description="Helical" evidence="21">
    <location>
        <begin position="99"/>
        <end position="124"/>
    </location>
</feature>
<evidence type="ECO:0000256" key="8">
    <source>
        <dbReference type="ARBA" id="ARBA00022673"/>
    </source>
</evidence>
<keyword evidence="12 21" id="KW-1133">Transmembrane helix</keyword>
<keyword evidence="23" id="KW-1185">Reference proteome</keyword>
<reference evidence="22" key="1">
    <citation type="submission" date="2019-11" db="EMBL/GenBank/DDBJ databases">
        <title>The nuclear and mitochondrial genomes of Frieseomelitta varia - a highly eusocial stingless bee (Meliponini) with a permanently sterile worker caste.</title>
        <authorList>
            <person name="Freitas F.C.P."/>
            <person name="Lourenco A.P."/>
            <person name="Nunes F.M.F."/>
            <person name="Paschoal A.R."/>
            <person name="Abreu F.C.P."/>
            <person name="Barbin F.O."/>
            <person name="Bataglia L."/>
            <person name="Cardoso-Junior C.A.M."/>
            <person name="Cervoni M.S."/>
            <person name="Silva S.R."/>
            <person name="Dalarmi F."/>
            <person name="Del Lama M.A."/>
            <person name="Depintor T.S."/>
            <person name="Ferreira K.M."/>
            <person name="Goria P.S."/>
            <person name="Jaskot M.C."/>
            <person name="Lago D.C."/>
            <person name="Luna-Lucena D."/>
            <person name="Moda L.M."/>
            <person name="Nascimento L."/>
            <person name="Pedrino M."/>
            <person name="Rabico F.O."/>
            <person name="Sanches F.C."/>
            <person name="Santos D.E."/>
            <person name="Santos C.G."/>
            <person name="Vieira J."/>
            <person name="Lopes T.F."/>
            <person name="Barchuk A.R."/>
            <person name="Hartfelder K."/>
            <person name="Simoes Z.L.P."/>
            <person name="Bitondi M.M.G."/>
            <person name="Pinheiro D.G."/>
        </authorList>
    </citation>
    <scope>NUCLEOTIDE SEQUENCE</scope>
    <source>
        <strain evidence="22">USP_RPSP 00005682</strain>
        <tissue evidence="22">Whole individual</tissue>
    </source>
</reference>
<evidence type="ECO:0000256" key="9">
    <source>
        <dbReference type="ARBA" id="ARBA00022692"/>
    </source>
</evidence>
<proteinExistence type="inferred from homology"/>
<keyword evidence="17" id="KW-0968">Cytoplasmic vesicle</keyword>
<dbReference type="PANTHER" id="PTHR13314:SF2">
    <property type="entry name" value="CALCIUM CHANNEL FLOWER HOMOLOG"/>
    <property type="match status" value="1"/>
</dbReference>
<evidence type="ECO:0000256" key="2">
    <source>
        <dbReference type="ARBA" id="ARBA00004644"/>
    </source>
</evidence>
<evidence type="ECO:0000256" key="13">
    <source>
        <dbReference type="ARBA" id="ARBA00023065"/>
    </source>
</evidence>
<dbReference type="InterPro" id="IPR019365">
    <property type="entry name" value="TVP18/Ca-channel_flower"/>
</dbReference>
<evidence type="ECO:0000256" key="16">
    <source>
        <dbReference type="ARBA" id="ARBA00023303"/>
    </source>
</evidence>
<keyword evidence="16" id="KW-0407">Ion channel</keyword>
<dbReference type="SMART" id="SM01077">
    <property type="entry name" value="Cg6151-P"/>
    <property type="match status" value="1"/>
</dbReference>
<keyword evidence="14 21" id="KW-0472">Membrane</keyword>
<keyword evidence="8" id="KW-0107">Calcium channel</keyword>
<keyword evidence="9 21" id="KW-0812">Transmembrane</keyword>
<keyword evidence="10" id="KW-0967">Endosome</keyword>
<keyword evidence="6" id="KW-0109">Calcium transport</keyword>
<dbReference type="Pfam" id="PF10233">
    <property type="entry name" value="Cg6151-P"/>
    <property type="match status" value="1"/>
</dbReference>
<evidence type="ECO:0000313" key="22">
    <source>
        <dbReference type="EMBL" id="KAF3420545.1"/>
    </source>
</evidence>
<evidence type="ECO:0000313" key="23">
    <source>
        <dbReference type="Proteomes" id="UP000655588"/>
    </source>
</evidence>
<protein>
    <recommendedName>
        <fullName evidence="4">Calcium channel flower</fullName>
    </recommendedName>
</protein>
<dbReference type="AlphaFoldDB" id="A0A833RWI4"/>
<comment type="caution">
    <text evidence="22">The sequence shown here is derived from an EMBL/GenBank/DDBJ whole genome shotgun (WGS) entry which is preliminary data.</text>
</comment>
<evidence type="ECO:0000256" key="1">
    <source>
        <dbReference type="ARBA" id="ARBA00004177"/>
    </source>
</evidence>
<feature type="transmembrane region" description="Helical" evidence="21">
    <location>
        <begin position="159"/>
        <end position="176"/>
    </location>
</feature>
<dbReference type="Proteomes" id="UP000655588">
    <property type="component" value="Unassembled WGS sequence"/>
</dbReference>
<dbReference type="GO" id="GO:0005262">
    <property type="term" value="F:calcium channel activity"/>
    <property type="evidence" value="ECO:0007669"/>
    <property type="project" value="UniProtKB-KW"/>
</dbReference>
<evidence type="ECO:0000256" key="15">
    <source>
        <dbReference type="ARBA" id="ARBA00023273"/>
    </source>
</evidence>
<evidence type="ECO:0000256" key="19">
    <source>
        <dbReference type="ARBA" id="ARBA00046506"/>
    </source>
</evidence>
<dbReference type="PANTHER" id="PTHR13314">
    <property type="entry name" value="CALCIUM CHANNEL FLOWER HOMOLOG"/>
    <property type="match status" value="1"/>
</dbReference>
<gene>
    <name evidence="22" type="ORF">E2986_06435</name>
</gene>
<evidence type="ECO:0000256" key="20">
    <source>
        <dbReference type="SAM" id="MobiDB-lite"/>
    </source>
</evidence>
<feature type="non-terminal residue" evidence="22">
    <location>
        <position position="1"/>
    </location>
</feature>
<sequence length="221" mass="23802">KLVIETALNHKGVHYCQSRLVLSAGEEGETGTIKMSFAEKISSIMQRPGQDPVAKDDVPWWMKYAGRGLGTVGSIIAIILGGWNCLSILGASIDCLISGMWQMVAGFIVATIEAPCCCLFIDYVQNFSDWVEKRPYWNRAAGYCIIAIPSVLLCFGPSSLFGSGLIFATGVIYGLMSLGRKGTRPDPAGMTSGVSSPQGTVPPTTDHHTTLVEDPDVWRPT</sequence>
<keyword evidence="7" id="KW-0254">Endocytosis</keyword>
<keyword evidence="11" id="KW-0106">Calcium</keyword>
<evidence type="ECO:0000256" key="17">
    <source>
        <dbReference type="ARBA" id="ARBA00023329"/>
    </source>
</evidence>
<feature type="region of interest" description="Disordered" evidence="20">
    <location>
        <begin position="184"/>
        <end position="221"/>
    </location>
</feature>
<comment type="subcellular location">
    <subcellularLocation>
        <location evidence="2">Cytoplasmic vesicle</location>
        <location evidence="2">Secretory vesicle</location>
        <location evidence="2">Synaptic vesicle membrane</location>
        <topology evidence="2">Multi-pass membrane protein</topology>
    </subcellularLocation>
    <subcellularLocation>
        <location evidence="1">Endosome</location>
    </subcellularLocation>
    <subcellularLocation>
        <location evidence="18">Presynaptic cell membrane</location>
    </subcellularLocation>
</comment>
<evidence type="ECO:0000256" key="14">
    <source>
        <dbReference type="ARBA" id="ARBA00023136"/>
    </source>
</evidence>
<dbReference type="GO" id="GO:0042734">
    <property type="term" value="C:presynaptic membrane"/>
    <property type="evidence" value="ECO:0007669"/>
    <property type="project" value="UniProtKB-SubCell"/>
</dbReference>
<evidence type="ECO:0000256" key="12">
    <source>
        <dbReference type="ARBA" id="ARBA00022989"/>
    </source>
</evidence>
<organism evidence="22 23">
    <name type="scientific">Frieseomelitta varia</name>
    <dbReference type="NCBI Taxonomy" id="561572"/>
    <lineage>
        <taxon>Eukaryota</taxon>
        <taxon>Metazoa</taxon>
        <taxon>Ecdysozoa</taxon>
        <taxon>Arthropoda</taxon>
        <taxon>Hexapoda</taxon>
        <taxon>Insecta</taxon>
        <taxon>Pterygota</taxon>
        <taxon>Neoptera</taxon>
        <taxon>Endopterygota</taxon>
        <taxon>Hymenoptera</taxon>
        <taxon>Apocrita</taxon>
        <taxon>Aculeata</taxon>
        <taxon>Apoidea</taxon>
        <taxon>Anthophila</taxon>
        <taxon>Apidae</taxon>
        <taxon>Frieseomelitta</taxon>
    </lineage>
</organism>
<keyword evidence="15" id="KW-0966">Cell projection</keyword>
<comment type="similarity">
    <text evidence="3">Belongs to the calcium channel flower family.</text>
</comment>
<name>A0A833RWI4_9HYME</name>
<dbReference type="EMBL" id="WNWW01000937">
    <property type="protein sequence ID" value="KAF3420545.1"/>
    <property type="molecule type" value="Genomic_DNA"/>
</dbReference>
<dbReference type="GO" id="GO:0006897">
    <property type="term" value="P:endocytosis"/>
    <property type="evidence" value="ECO:0007669"/>
    <property type="project" value="UniProtKB-KW"/>
</dbReference>
<keyword evidence="5" id="KW-0813">Transport</keyword>
<accession>A0A833RWI4</accession>
<comment type="subunit">
    <text evidence="19">Homomultimer. Associates with the dally/ magu complex.</text>
</comment>
<evidence type="ECO:0000256" key="18">
    <source>
        <dbReference type="ARBA" id="ARBA00034111"/>
    </source>
</evidence>
<keyword evidence="13" id="KW-0406">Ion transport</keyword>
<evidence type="ECO:0000256" key="10">
    <source>
        <dbReference type="ARBA" id="ARBA00022753"/>
    </source>
</evidence>
<evidence type="ECO:0000256" key="5">
    <source>
        <dbReference type="ARBA" id="ARBA00022448"/>
    </source>
</evidence>
<evidence type="ECO:0000256" key="7">
    <source>
        <dbReference type="ARBA" id="ARBA00022583"/>
    </source>
</evidence>
<evidence type="ECO:0000256" key="21">
    <source>
        <dbReference type="SAM" id="Phobius"/>
    </source>
</evidence>
<feature type="compositionally biased region" description="Polar residues" evidence="20">
    <location>
        <begin position="192"/>
        <end position="203"/>
    </location>
</feature>